<dbReference type="InterPro" id="IPR003593">
    <property type="entry name" value="AAA+_ATPase"/>
</dbReference>
<feature type="binding site" evidence="8">
    <location>
        <begin position="504"/>
        <end position="511"/>
    </location>
    <ligand>
        <name>ATP</name>
        <dbReference type="ChEBI" id="CHEBI:30616"/>
    </ligand>
</feature>
<accession>A0ABS1LGV7</accession>
<evidence type="ECO:0000313" key="12">
    <source>
        <dbReference type="EMBL" id="MBL0884837.1"/>
    </source>
</evidence>
<dbReference type="Pfam" id="PF01580">
    <property type="entry name" value="FtsK_SpoIIIE"/>
    <property type="match status" value="2"/>
</dbReference>
<organism evidence="12 13">
    <name type="scientific">Myceligenerans indicum</name>
    <dbReference type="NCBI Taxonomy" id="2593663"/>
    <lineage>
        <taxon>Bacteria</taxon>
        <taxon>Bacillati</taxon>
        <taxon>Actinomycetota</taxon>
        <taxon>Actinomycetes</taxon>
        <taxon>Micrococcales</taxon>
        <taxon>Promicromonosporaceae</taxon>
        <taxon>Myceligenerans</taxon>
    </lineage>
</organism>
<keyword evidence="2" id="KW-1003">Cell membrane</keyword>
<evidence type="ECO:0000259" key="11">
    <source>
        <dbReference type="PROSITE" id="PS50901"/>
    </source>
</evidence>
<feature type="binding site" evidence="8">
    <location>
        <begin position="860"/>
        <end position="867"/>
    </location>
    <ligand>
        <name>ATP</name>
        <dbReference type="ChEBI" id="CHEBI:30616"/>
    </ligand>
</feature>
<feature type="region of interest" description="Disordered" evidence="9">
    <location>
        <begin position="1"/>
        <end position="35"/>
    </location>
</feature>
<dbReference type="SUPFAM" id="SSF52540">
    <property type="entry name" value="P-loop containing nucleoside triphosphate hydrolases"/>
    <property type="match status" value="3"/>
</dbReference>
<evidence type="ECO:0000256" key="1">
    <source>
        <dbReference type="ARBA" id="ARBA00004651"/>
    </source>
</evidence>
<evidence type="ECO:0000256" key="10">
    <source>
        <dbReference type="SAM" id="Phobius"/>
    </source>
</evidence>
<dbReference type="InterPro" id="IPR023836">
    <property type="entry name" value="EccCa-like_Actinobacteria"/>
</dbReference>
<feature type="region of interest" description="Disordered" evidence="9">
    <location>
        <begin position="1071"/>
        <end position="1097"/>
    </location>
</feature>
<gene>
    <name evidence="12" type="primary">eccCa</name>
    <name evidence="12" type="ORF">HGK34_00830</name>
</gene>
<dbReference type="PROSITE" id="PS50901">
    <property type="entry name" value="FTSK"/>
    <property type="match status" value="3"/>
</dbReference>
<dbReference type="Proteomes" id="UP000675409">
    <property type="component" value="Unassembled WGS sequence"/>
</dbReference>
<name>A0ABS1LGV7_9MICO</name>
<feature type="binding site" evidence="8">
    <location>
        <begin position="1173"/>
        <end position="1180"/>
    </location>
    <ligand>
        <name>ATP</name>
        <dbReference type="ChEBI" id="CHEBI:30616"/>
    </ligand>
</feature>
<keyword evidence="3 10" id="KW-0812">Transmembrane</keyword>
<dbReference type="Gene3D" id="3.40.50.300">
    <property type="entry name" value="P-loop containing nucleotide triphosphate hydrolases"/>
    <property type="match status" value="4"/>
</dbReference>
<evidence type="ECO:0000256" key="9">
    <source>
        <dbReference type="SAM" id="MobiDB-lite"/>
    </source>
</evidence>
<proteinExistence type="predicted"/>
<evidence type="ECO:0000256" key="5">
    <source>
        <dbReference type="ARBA" id="ARBA00022840"/>
    </source>
</evidence>
<evidence type="ECO:0000256" key="8">
    <source>
        <dbReference type="PROSITE-ProRule" id="PRU00289"/>
    </source>
</evidence>
<evidence type="ECO:0000256" key="3">
    <source>
        <dbReference type="ARBA" id="ARBA00022692"/>
    </source>
</evidence>
<keyword evidence="6 10" id="KW-1133">Transmembrane helix</keyword>
<keyword evidence="4 8" id="KW-0547">Nucleotide-binding</keyword>
<comment type="caution">
    <text evidence="12">The sequence shown here is derived from an EMBL/GenBank/DDBJ whole genome shotgun (WGS) entry which is preliminary data.</text>
</comment>
<evidence type="ECO:0000256" key="6">
    <source>
        <dbReference type="ARBA" id="ARBA00022989"/>
    </source>
</evidence>
<dbReference type="InterPro" id="IPR027417">
    <property type="entry name" value="P-loop_NTPase"/>
</dbReference>
<feature type="transmembrane region" description="Helical" evidence="10">
    <location>
        <begin position="66"/>
        <end position="85"/>
    </location>
</feature>
<dbReference type="PANTHER" id="PTHR22683">
    <property type="entry name" value="SPORULATION PROTEIN RELATED"/>
    <property type="match status" value="1"/>
</dbReference>
<dbReference type="EMBL" id="JABBYC010000001">
    <property type="protein sequence ID" value="MBL0884837.1"/>
    <property type="molecule type" value="Genomic_DNA"/>
</dbReference>
<evidence type="ECO:0000256" key="4">
    <source>
        <dbReference type="ARBA" id="ARBA00022741"/>
    </source>
</evidence>
<sequence length="1380" mass="148267">MTQRLIHRPARTTLVPQPEPPRPLAPPPAVGGGPRTGFPLQSLLPVLGAVSSMTMMLVLRNNPVMVVVALMVLAVALVSGLGMALSQRGNAARQRRDQRERYLDHLEELRGDLYAAEQDDRREAHELDPAPSALLDVVRDPARRWERRRWDPDFLRVRLGLGDVPRPRLSLQVTEQPTEPPDPMLLAEARGLADRHALLRHVPVTIPLDHAGEISVVGPRRDVLGVARAMIAQIATWHAPQDAYCGLVVPPERLDDWQGIDQLPHLVDDERFDGPAPVRRLAPDLPSIVRLLRGDVEQRVRRAGDRRRALDQRRESPGPRAVVFVDDWGQIAAPVPLESGFSLAELDITVVHLLSDRLHEPSEIGARVTVTPPSSPDTDAGGARLTVELFGPSAGPHGPKTVTAVSDAPAPALLRGIAHALAPLRLVASAEDGRGEAATRITTMDELLGIGEATSFDPRTTWTPRGPRDFLRVPIGLDDSGAPILLDLKEAAQHGMGPHGLCVGATGSGKSEVLRTLVTALAVAHPPEDLTFILVDFKGGAAFSPFATIPHTVGILDNLADDPGLIQRARASFAGEIQRRQQVLKAAGSPSVTHYRELRRANPDLEPLPHLMMVIDEFGELLTAEPDFVDLLLMIGRIGRSIGVHLLLSSQRIEAGKLKGLETYLSYRLGLRTFSESESQVVLDTPDAFHLPSVPGHGYLKVDTSVYRKFRAGYVSGPVTEQLPEPDAPDDELYRPLRLGPFNDVRKANDIAAPVSAAGEEERLDRPSTETPLVEVVGRRLARAATAGRPVWLPPLPGRISLGQVLGRAEVPTADELRAGAGRRRQLMIPLGVVDDPAAQRQDVWELDLTRSGGHAAVIGAPQSGRTTLLWSLAAGVAMTHTPTEVAVYGMDLAGGGLARVEAFAHVGGVATRADRSRLARLVEELHGMLAEREQVFARHRIDSLAMLRELHAAGRVPELPVCDVVLLIDGAGLLRSDFEELQDGVGELLQRGGGFGLHVVFAVGRWNDLRSPWQSLIGTRLELRLNDPTESVVARKLVETVRPHQTGRVLTDASLFAQVALPKLGAVEDVADDRPAPPGLGGLGPDPAEEEAARRRAAAVGSGLDELAAASAAAWDGPAAPRIRQLPLEVARAVLPDHLEEPDLVPFGVREDTMGPALLDLSGTEQHLLVFGDSRAGRTTVLRTIAAGLIERHQDSDRLSIIAFDMRGGLAESIPEPYLGAHLANPATAAGITPAIVQELDLRMDELSNAPRGQKPSFARLAVMVDDHDMMAAGGNDPITPLVPYLATARDLNLSIVLARPVAGAAGAMFSQVLQSVQNTGGSALIMSGDPAEGSIVGGIRAAPMPPGRGRWVRRGMRPVLVQVAHSGRLDVPEVGEVL</sequence>
<feature type="compositionally biased region" description="Pro residues" evidence="9">
    <location>
        <begin position="17"/>
        <end position="29"/>
    </location>
</feature>
<dbReference type="InterPro" id="IPR002543">
    <property type="entry name" value="FtsK_dom"/>
</dbReference>
<dbReference type="NCBIfam" id="TIGR03924">
    <property type="entry name" value="T7SS_EccC_a"/>
    <property type="match status" value="1"/>
</dbReference>
<evidence type="ECO:0000256" key="2">
    <source>
        <dbReference type="ARBA" id="ARBA00022475"/>
    </source>
</evidence>
<dbReference type="RefSeq" id="WP_201844661.1">
    <property type="nucleotide sequence ID" value="NZ_JABBYC010000001.1"/>
</dbReference>
<dbReference type="InterPro" id="IPR050206">
    <property type="entry name" value="FtsK/SpoIIIE/SftA"/>
</dbReference>
<feature type="domain" description="FtsK" evidence="11">
    <location>
        <begin position="1155"/>
        <end position="1336"/>
    </location>
</feature>
<feature type="domain" description="FtsK" evidence="11">
    <location>
        <begin position="841"/>
        <end position="1033"/>
    </location>
</feature>
<comment type="subcellular location">
    <subcellularLocation>
        <location evidence="1">Cell membrane</location>
        <topology evidence="1">Multi-pass membrane protein</topology>
    </subcellularLocation>
</comment>
<feature type="compositionally biased region" description="Basic residues" evidence="9">
    <location>
        <begin position="1"/>
        <end position="10"/>
    </location>
</feature>
<keyword evidence="5 8" id="KW-0067">ATP-binding</keyword>
<evidence type="ECO:0000313" key="13">
    <source>
        <dbReference type="Proteomes" id="UP000675409"/>
    </source>
</evidence>
<reference evidence="12 13" key="1">
    <citation type="journal article" date="2021" name="Arch. Microbiol.">
        <title>Myceligenerans indicum sp. nov., an actinobacterium isolated from mangrove sediment of Sundarbans, India.</title>
        <authorList>
            <person name="Asha K."/>
            <person name="Bhadury P."/>
        </authorList>
    </citation>
    <scope>NUCLEOTIDE SEQUENCE [LARGE SCALE GENOMIC DNA]</scope>
    <source>
        <strain evidence="12 13">I2</strain>
    </source>
</reference>
<protein>
    <submittedName>
        <fullName evidence="12">Type VII secretion protein EccCa</fullName>
    </submittedName>
</protein>
<dbReference type="SMART" id="SM00382">
    <property type="entry name" value="AAA"/>
    <property type="match status" value="3"/>
</dbReference>
<keyword evidence="7 10" id="KW-0472">Membrane</keyword>
<keyword evidence="13" id="KW-1185">Reference proteome</keyword>
<dbReference type="PANTHER" id="PTHR22683:SF1">
    <property type="entry name" value="TYPE VII SECRETION SYSTEM PROTEIN ESSC"/>
    <property type="match status" value="1"/>
</dbReference>
<feature type="domain" description="FtsK" evidence="11">
    <location>
        <begin position="481"/>
        <end position="680"/>
    </location>
</feature>
<evidence type="ECO:0000256" key="7">
    <source>
        <dbReference type="ARBA" id="ARBA00023136"/>
    </source>
</evidence>